<evidence type="ECO:0000313" key="2">
    <source>
        <dbReference type="Proteomes" id="UP001261666"/>
    </source>
</evidence>
<reference evidence="1" key="1">
    <citation type="submission" date="2023-08" db="EMBL/GenBank/DDBJ databases">
        <title>Functional and genomic diversity of the sorghum phyllosphere microbiome.</title>
        <authorList>
            <person name="Shade A."/>
        </authorList>
    </citation>
    <scope>NUCLEOTIDE SEQUENCE</scope>
    <source>
        <strain evidence="1">SORGH_AS_0885</strain>
    </source>
</reference>
<organism evidence="1 2">
    <name type="scientific">Nocardioides zeae</name>
    <dbReference type="NCBI Taxonomy" id="1457234"/>
    <lineage>
        <taxon>Bacteria</taxon>
        <taxon>Bacillati</taxon>
        <taxon>Actinomycetota</taxon>
        <taxon>Actinomycetes</taxon>
        <taxon>Propionibacteriales</taxon>
        <taxon>Nocardioidaceae</taxon>
        <taxon>Nocardioides</taxon>
    </lineage>
</organism>
<protein>
    <submittedName>
        <fullName evidence="1">Uncharacterized protein</fullName>
    </submittedName>
</protein>
<accession>A0ACC6INK4</accession>
<proteinExistence type="predicted"/>
<dbReference type="Proteomes" id="UP001261666">
    <property type="component" value="Unassembled WGS sequence"/>
</dbReference>
<evidence type="ECO:0000313" key="1">
    <source>
        <dbReference type="EMBL" id="MDR6212175.1"/>
    </source>
</evidence>
<name>A0ACC6INK4_9ACTN</name>
<gene>
    <name evidence="1" type="ORF">QE364_003906</name>
</gene>
<keyword evidence="2" id="KW-1185">Reference proteome</keyword>
<comment type="caution">
    <text evidence="1">The sequence shown here is derived from an EMBL/GenBank/DDBJ whole genome shotgun (WGS) entry which is preliminary data.</text>
</comment>
<dbReference type="EMBL" id="JAVIZJ010000019">
    <property type="protein sequence ID" value="MDR6212175.1"/>
    <property type="molecule type" value="Genomic_DNA"/>
</dbReference>
<sequence>MSGVEPVFRGGAPVAPPAPATGATGRALGGMRPQMLAVVGAGVVVIAGLVSASRKGENGGDEDPLSIQTGIANTTATDLYNELQPELENIADRLNDLTPKATTPMIPNPTEPRPVKPSPKPPAPKPPPKPATPTTKVETYVVQRGDTLSAIAKRFKVTGGWRALYQRNKSTIEARAKAAGRSSSQGGKWIYPGTRLQVKW</sequence>